<dbReference type="AlphaFoldDB" id="A0A328TMG0"/>
<comment type="caution">
    <text evidence="2">The sequence shown here is derived from an EMBL/GenBank/DDBJ whole genome shotgun (WGS) entry which is preliminary data.</text>
</comment>
<sequence length="134" mass="14938">MAEINRFGGLNEYVAVVDNQFCSFELKLSCEMFSHLITCRVVEVSISPSIRWSVSVRYYKKHGDSVSQWTRLAVERMLTCGTCAMGIRRYCCALPDCNPSCFFCQSCKSKTCSACGMKDGIQAAPVSTKELEST</sequence>
<evidence type="ECO:0000313" key="2">
    <source>
        <dbReference type="EMBL" id="RAP70633.1"/>
    </source>
</evidence>
<dbReference type="Pfam" id="PF14319">
    <property type="entry name" value="Zn_Tnp_IS91"/>
    <property type="match status" value="1"/>
</dbReference>
<dbReference type="InterPro" id="IPR026889">
    <property type="entry name" value="Zn_Tnp"/>
</dbReference>
<keyword evidence="3" id="KW-1185">Reference proteome</keyword>
<proteinExistence type="predicted"/>
<organism evidence="2 3">
    <name type="scientific">Candidatus Erwinia dacicola</name>
    <dbReference type="NCBI Taxonomy" id="252393"/>
    <lineage>
        <taxon>Bacteria</taxon>
        <taxon>Pseudomonadati</taxon>
        <taxon>Pseudomonadota</taxon>
        <taxon>Gammaproteobacteria</taxon>
        <taxon>Enterobacterales</taxon>
        <taxon>Erwiniaceae</taxon>
        <taxon>Erwinia</taxon>
    </lineage>
</organism>
<dbReference type="Proteomes" id="UP000244334">
    <property type="component" value="Unassembled WGS sequence"/>
</dbReference>
<evidence type="ECO:0000259" key="1">
    <source>
        <dbReference type="Pfam" id="PF14319"/>
    </source>
</evidence>
<reference evidence="2" key="1">
    <citation type="submission" date="2018-04" db="EMBL/GenBank/DDBJ databases">
        <title>Genomes of the Obligate Erwinia dacicola and Facultative Enterobacter sp. OLF Endosymbionts of the Olive Fruit fly, Bactrocera oleae.</title>
        <authorList>
            <person name="Estes A.M."/>
            <person name="Hearn D.J."/>
            <person name="Agarwal S."/>
            <person name="Pierson E.A."/>
            <person name="Dunning-Hotopp J.C."/>
        </authorList>
    </citation>
    <scope>NUCLEOTIDE SEQUENCE [LARGE SCALE GENOMIC DNA]</scope>
    <source>
        <strain evidence="2">Oroville</strain>
    </source>
</reference>
<protein>
    <submittedName>
        <fullName evidence="2">Transposase zinc-binding domain protein</fullName>
    </submittedName>
</protein>
<feature type="domain" description="Transposase zinc-binding" evidence="1">
    <location>
        <begin position="59"/>
        <end position="121"/>
    </location>
</feature>
<accession>A0A328TMG0</accession>
<name>A0A328TMG0_9GAMM</name>
<evidence type="ECO:0000313" key="3">
    <source>
        <dbReference type="Proteomes" id="UP000244334"/>
    </source>
</evidence>
<gene>
    <name evidence="2" type="ORF">ACZ87_02561</name>
</gene>
<dbReference type="EMBL" id="LJAM02000297">
    <property type="protein sequence ID" value="RAP70633.1"/>
    <property type="molecule type" value="Genomic_DNA"/>
</dbReference>